<accession>A0ABD1K3S2</accession>
<dbReference type="PANTHER" id="PTHR24106">
    <property type="entry name" value="NACHT, LRR AND CARD DOMAINS-CONTAINING"/>
    <property type="match status" value="1"/>
</dbReference>
<dbReference type="EMBL" id="JBHFQA010000009">
    <property type="protein sequence ID" value="KAL2093759.1"/>
    <property type="molecule type" value="Genomic_DNA"/>
</dbReference>
<dbReference type="InterPro" id="IPR051261">
    <property type="entry name" value="NLR"/>
</dbReference>
<organism evidence="3 4">
    <name type="scientific">Coilia grayii</name>
    <name type="common">Gray's grenadier anchovy</name>
    <dbReference type="NCBI Taxonomy" id="363190"/>
    <lineage>
        <taxon>Eukaryota</taxon>
        <taxon>Metazoa</taxon>
        <taxon>Chordata</taxon>
        <taxon>Craniata</taxon>
        <taxon>Vertebrata</taxon>
        <taxon>Euteleostomi</taxon>
        <taxon>Actinopterygii</taxon>
        <taxon>Neopterygii</taxon>
        <taxon>Teleostei</taxon>
        <taxon>Clupei</taxon>
        <taxon>Clupeiformes</taxon>
        <taxon>Clupeoidei</taxon>
        <taxon>Engraulidae</taxon>
        <taxon>Coilinae</taxon>
        <taxon>Coilia</taxon>
    </lineage>
</organism>
<gene>
    <name evidence="3" type="ORF">ACEWY4_011071</name>
</gene>
<proteinExistence type="predicted"/>
<keyword evidence="1" id="KW-0433">Leucine-rich repeat</keyword>
<keyword evidence="2" id="KW-0677">Repeat</keyword>
<keyword evidence="4" id="KW-1185">Reference proteome</keyword>
<dbReference type="Gene3D" id="3.80.10.10">
    <property type="entry name" value="Ribonuclease Inhibitor"/>
    <property type="match status" value="1"/>
</dbReference>
<dbReference type="SUPFAM" id="SSF52047">
    <property type="entry name" value="RNI-like"/>
    <property type="match status" value="1"/>
</dbReference>
<evidence type="ECO:0000256" key="1">
    <source>
        <dbReference type="ARBA" id="ARBA00022614"/>
    </source>
</evidence>
<name>A0ABD1K3S2_9TELE</name>
<dbReference type="SMART" id="SM00368">
    <property type="entry name" value="LRR_RI"/>
    <property type="match status" value="4"/>
</dbReference>
<evidence type="ECO:0000256" key="2">
    <source>
        <dbReference type="ARBA" id="ARBA00022737"/>
    </source>
</evidence>
<comment type="caution">
    <text evidence="3">The sequence shown here is derived from an EMBL/GenBank/DDBJ whole genome shotgun (WGS) entry which is preliminary data.</text>
</comment>
<evidence type="ECO:0000313" key="4">
    <source>
        <dbReference type="Proteomes" id="UP001591681"/>
    </source>
</evidence>
<dbReference type="AlphaFoldDB" id="A0ABD1K3S2"/>
<reference evidence="3 4" key="1">
    <citation type="submission" date="2024-09" db="EMBL/GenBank/DDBJ databases">
        <title>A chromosome-level genome assembly of Gray's grenadier anchovy, Coilia grayii.</title>
        <authorList>
            <person name="Fu Z."/>
        </authorList>
    </citation>
    <scope>NUCLEOTIDE SEQUENCE [LARGE SCALE GENOMIC DNA]</scope>
    <source>
        <strain evidence="3">G4</strain>
        <tissue evidence="3">Muscle</tissue>
    </source>
</reference>
<dbReference type="Proteomes" id="UP001591681">
    <property type="component" value="Unassembled WGS sequence"/>
</dbReference>
<sequence>MENAYFTLKYIILSDCSITAKSCSSLALVLSTTSSLKELNLSDNILEDSGVKQLALGLGNPHCSLEALRLCHCQITEGGFRALASALHSNPSHLKELDVSRNKPGASGIQLLTEAQGNPQSSLKKLEVILDEPKSNGETSQADMVMYANRFLRS</sequence>
<dbReference type="InterPro" id="IPR032675">
    <property type="entry name" value="LRR_dom_sf"/>
</dbReference>
<evidence type="ECO:0000313" key="3">
    <source>
        <dbReference type="EMBL" id="KAL2093759.1"/>
    </source>
</evidence>
<dbReference type="InterPro" id="IPR001611">
    <property type="entry name" value="Leu-rich_rpt"/>
</dbReference>
<protein>
    <submittedName>
        <fullName evidence="3">Uncharacterized protein</fullName>
    </submittedName>
</protein>
<dbReference type="Pfam" id="PF13516">
    <property type="entry name" value="LRR_6"/>
    <property type="match status" value="2"/>
</dbReference>